<dbReference type="PATRIC" id="fig|267850.7.peg.2134"/>
<keyword evidence="3" id="KW-1185">Reference proteome</keyword>
<evidence type="ECO:0000313" key="3">
    <source>
        <dbReference type="Proteomes" id="UP000027318"/>
    </source>
</evidence>
<protein>
    <recommendedName>
        <fullName evidence="4">Cytochrome c domain-containing protein</fullName>
    </recommendedName>
</protein>
<reference evidence="2 3" key="1">
    <citation type="journal article" date="2005" name="Int. J. Syst. Evol. Microbiol.">
        <title>Nitrincola lacisaponensis gen. nov., sp. nov., a novel alkaliphilic bacterium isolated from an alkaline, saline lake.</title>
        <authorList>
            <person name="Dimitriu P.A."/>
            <person name="Shukla S.K."/>
            <person name="Conradt J."/>
            <person name="Marquez M.C."/>
            <person name="Ventosa A."/>
            <person name="Maglia A."/>
            <person name="Peyton B.M."/>
            <person name="Pinkart H.C."/>
            <person name="Mormile M.R."/>
        </authorList>
    </citation>
    <scope>NUCLEOTIDE SEQUENCE [LARGE SCALE GENOMIC DNA]</scope>
    <source>
        <strain evidence="2 3">4CA</strain>
    </source>
</reference>
<comment type="caution">
    <text evidence="2">The sequence shown here is derived from an EMBL/GenBank/DDBJ whole genome shotgun (WGS) entry which is preliminary data.</text>
</comment>
<dbReference type="AlphaFoldDB" id="A0A063Y3G9"/>
<dbReference type="OrthoDB" id="8830878at2"/>
<keyword evidence="1" id="KW-0732">Signal</keyword>
<feature type="signal peptide" evidence="1">
    <location>
        <begin position="1"/>
        <end position="24"/>
    </location>
</feature>
<proteinExistence type="predicted"/>
<dbReference type="EMBL" id="JMSZ01000032">
    <property type="protein sequence ID" value="KDE39037.1"/>
    <property type="molecule type" value="Genomic_DNA"/>
</dbReference>
<sequence length="469" mass="52006">MMLIWSKRAVPLMLMASLSVTALADVNPFAVNDGLIPDASAYQGPLFRFNYDYPSAVPEPVDMPWRQVLQGEPLSKAKAHDYVLTLKQFVEDPMRIFVTQPQVWNQHPQTGWYSMLWAGEAIPVTGWEGRDAIYGTYTGQIQAASVYAESGLTVDVRNHAAIYYNETAALALGRVWQDCDAATSVCEPSLASGEAQFPEGSVIIKAAAATATPEEWPVLEGAATWQIYRRPFNAQGTIPDQPPVVTDVRVAIFDIIVKDSVAAPETGWVFSTLVYDKDAEGEDAWDRMVPLGAMWGLDPDVNSALHPQQPLQQTYINPDAPAYATVTLGYGGRLSGPFDIAVKHNVLVDGLPVESLRSSSCMSCHGTVAYLPGSDRMLTYFYPAKPPISSPLNMYTPGSTEWNAWFTNRWGDQPQTDEAGAIALDYSTFLEMVLMNFASQQQKLQADFDPETYDAFWEKRRQRIHAFRH</sequence>
<feature type="chain" id="PRO_5001623413" description="Cytochrome c domain-containing protein" evidence="1">
    <location>
        <begin position="25"/>
        <end position="469"/>
    </location>
</feature>
<evidence type="ECO:0000256" key="1">
    <source>
        <dbReference type="SAM" id="SignalP"/>
    </source>
</evidence>
<organism evidence="2 3">
    <name type="scientific">Nitrincola lacisaponensis</name>
    <dbReference type="NCBI Taxonomy" id="267850"/>
    <lineage>
        <taxon>Bacteria</taxon>
        <taxon>Pseudomonadati</taxon>
        <taxon>Pseudomonadota</taxon>
        <taxon>Gammaproteobacteria</taxon>
        <taxon>Oceanospirillales</taxon>
        <taxon>Oceanospirillaceae</taxon>
        <taxon>Nitrincola</taxon>
    </lineage>
</organism>
<dbReference type="RefSeq" id="WP_036547646.1">
    <property type="nucleotide sequence ID" value="NZ_JMSZ01000032.1"/>
</dbReference>
<name>A0A063Y3G9_9GAMM</name>
<dbReference type="STRING" id="267850.ADINL_2166"/>
<evidence type="ECO:0008006" key="4">
    <source>
        <dbReference type="Google" id="ProtNLM"/>
    </source>
</evidence>
<accession>A0A063Y3G9</accession>
<dbReference type="Proteomes" id="UP000027318">
    <property type="component" value="Unassembled WGS sequence"/>
</dbReference>
<evidence type="ECO:0000313" key="2">
    <source>
        <dbReference type="EMBL" id="KDE39037.1"/>
    </source>
</evidence>
<gene>
    <name evidence="2" type="ORF">ADINL_2166</name>
</gene>